<name>A0ACC5RRB1_ENTAG</name>
<gene>
    <name evidence="1" type="ORF">JJL49_18340</name>
</gene>
<keyword evidence="2" id="KW-1185">Reference proteome</keyword>
<accession>A0ACC5RRB1</accession>
<proteinExistence type="predicted"/>
<dbReference type="EMBL" id="JAEOXF010000013">
    <property type="protein sequence ID" value="MBK4727190.1"/>
    <property type="molecule type" value="Genomic_DNA"/>
</dbReference>
<sequence>MGLNMDRVVSFLAYLPSAFLTTLGLFSLTQWATLIGIVLGILTYRLNKRHKQRVELEEEKRTAIMNRLADKAGSHNMNEVVGAFQEMARTEKRGRA</sequence>
<evidence type="ECO:0000313" key="1">
    <source>
        <dbReference type="EMBL" id="MBK4727190.1"/>
    </source>
</evidence>
<dbReference type="Proteomes" id="UP000633731">
    <property type="component" value="Unassembled WGS sequence"/>
</dbReference>
<organism evidence="1 2">
    <name type="scientific">Enterobacter agglomerans</name>
    <name type="common">Erwinia herbicola</name>
    <name type="synonym">Pantoea agglomerans</name>
    <dbReference type="NCBI Taxonomy" id="549"/>
    <lineage>
        <taxon>Bacteria</taxon>
        <taxon>Pseudomonadati</taxon>
        <taxon>Pseudomonadota</taxon>
        <taxon>Gammaproteobacteria</taxon>
        <taxon>Enterobacterales</taxon>
        <taxon>Erwiniaceae</taxon>
        <taxon>Pantoea</taxon>
        <taxon>Pantoea agglomerans group</taxon>
    </lineage>
</organism>
<protein>
    <submittedName>
        <fullName evidence="1">Phage holin family protein</fullName>
    </submittedName>
</protein>
<evidence type="ECO:0000313" key="2">
    <source>
        <dbReference type="Proteomes" id="UP000633731"/>
    </source>
</evidence>
<comment type="caution">
    <text evidence="1">The sequence shown here is derived from an EMBL/GenBank/DDBJ whole genome shotgun (WGS) entry which is preliminary data.</text>
</comment>
<reference evidence="1" key="1">
    <citation type="submission" date="2021-01" db="EMBL/GenBank/DDBJ databases">
        <title>Draft genome of Pantoea agglomerans Eh 335.</title>
        <authorList>
            <person name="Emsley S.A."/>
            <person name="Oline D.K."/>
            <person name="Saw J.H."/>
            <person name="Ushijima B."/>
            <person name="Videau P."/>
            <person name="Koyack M.J."/>
        </authorList>
    </citation>
    <scope>NUCLEOTIDE SEQUENCE</scope>
    <source>
        <strain evidence="1">Eh 335</strain>
    </source>
</reference>